<organism evidence="3 4">
    <name type="scientific">Thiorhodococcus mannitoliphagus</name>
    <dbReference type="NCBI Taxonomy" id="329406"/>
    <lineage>
        <taxon>Bacteria</taxon>
        <taxon>Pseudomonadati</taxon>
        <taxon>Pseudomonadota</taxon>
        <taxon>Gammaproteobacteria</taxon>
        <taxon>Chromatiales</taxon>
        <taxon>Chromatiaceae</taxon>
        <taxon>Thiorhodococcus</taxon>
    </lineage>
</organism>
<evidence type="ECO:0000259" key="2">
    <source>
        <dbReference type="Pfam" id="PF14690"/>
    </source>
</evidence>
<gene>
    <name evidence="3" type="ORF">G3480_22595</name>
</gene>
<dbReference type="PANTHER" id="PTHR33498">
    <property type="entry name" value="TRANSPOSASE FOR INSERTION SEQUENCE ELEMENT IS1557"/>
    <property type="match status" value="1"/>
</dbReference>
<keyword evidence="4" id="KW-1185">Reference proteome</keyword>
<dbReference type="InterPro" id="IPR047951">
    <property type="entry name" value="Transpos_ISL3"/>
</dbReference>
<evidence type="ECO:0000313" key="4">
    <source>
        <dbReference type="Proteomes" id="UP000471640"/>
    </source>
</evidence>
<dbReference type="Proteomes" id="UP000471640">
    <property type="component" value="Unassembled WGS sequence"/>
</dbReference>
<sequence length="415" mass="47833">MIDKEQLLSLLGISEIEIERVVIENPKTIKIHIKSLKDGSHCHGCGKAINCFHGYGPEIELRHLPILGYKVYLVIRPKRYRCEICEGRLTTSQVLDWYTPKSAMTTAYEQDVMRALINSTLQDVSLKYDLGTAAIQEVVDRLIETKVNWTPIAALNVIGIDEIALKKGHRDFVAIVSAYIDGELRVIGLLAERTKAAVRDFFLSIPKRLRRTVKMVCSDLYLGFIAAAKSVFGPRVAICADRFHVAKLYRQGVDDLRKKEMKRLRQSLSKEAYDALKNAHWIVRKSRHELTADERRILNRLFQHSPRIREAYELCEALTAIYDAPVSKGQGKRKIRGWMQRVANSQLTCFNRFLKTLNSHWEEITNYFIDRRTSGFVEGLNNKIKVIKRRCYGITNRDHLFQRVYLDLNGHARFA</sequence>
<feature type="domain" description="Transposase IS204/IS1001/IS1096/IS1165 zinc-finger" evidence="2">
    <location>
        <begin position="41"/>
        <end position="85"/>
    </location>
</feature>
<dbReference type="EMBL" id="JAAIJR010000152">
    <property type="protein sequence ID" value="NEX23053.1"/>
    <property type="molecule type" value="Genomic_DNA"/>
</dbReference>
<evidence type="ECO:0000313" key="3">
    <source>
        <dbReference type="EMBL" id="NEX23053.1"/>
    </source>
</evidence>
<protein>
    <submittedName>
        <fullName evidence="3">ISL3 family transposase</fullName>
    </submittedName>
</protein>
<dbReference type="PANTHER" id="PTHR33498:SF1">
    <property type="entry name" value="TRANSPOSASE FOR INSERTION SEQUENCE ELEMENT IS1557"/>
    <property type="match status" value="1"/>
</dbReference>
<accession>A0A6P1E1E3</accession>
<comment type="caution">
    <text evidence="3">The sequence shown here is derived from an EMBL/GenBank/DDBJ whole genome shotgun (WGS) entry which is preliminary data.</text>
</comment>
<name>A0A6P1E1E3_9GAMM</name>
<reference evidence="4" key="1">
    <citation type="journal article" date="2020" name="Microbiol. Resour. Announc.">
        <title>Draft Genome Sequences of Thiorhodococcus mannitoliphagus and Thiorhodococcus minor, Purple Sulfur Photosynthetic Bacteria in the Gammaproteobacterial Family Chromatiaceae.</title>
        <authorList>
            <person name="Aviles F.A."/>
            <person name="Meyer T.E."/>
            <person name="Kyndt J.A."/>
        </authorList>
    </citation>
    <scope>NUCLEOTIDE SEQUENCE [LARGE SCALE GENOMIC DNA]</scope>
    <source>
        <strain evidence="4">DSM 18266</strain>
    </source>
</reference>
<dbReference type="InterPro" id="IPR029261">
    <property type="entry name" value="Transposase_Znf"/>
</dbReference>
<dbReference type="RefSeq" id="WP_164656319.1">
    <property type="nucleotide sequence ID" value="NZ_JAAIJR010000152.1"/>
</dbReference>
<proteinExistence type="predicted"/>
<reference evidence="3 4" key="2">
    <citation type="submission" date="2020-02" db="EMBL/GenBank/DDBJ databases">
        <title>Genome sequences of Thiorhodococcus mannitoliphagus and Thiorhodococcus minor, purple sulfur photosynthetic bacteria in the gammaproteobacterial family, Chromatiaceae.</title>
        <authorList>
            <person name="Aviles F.A."/>
            <person name="Meyer T.E."/>
            <person name="Kyndt J.A."/>
        </authorList>
    </citation>
    <scope>NUCLEOTIDE SEQUENCE [LARGE SCALE GENOMIC DNA]</scope>
    <source>
        <strain evidence="3 4">DSM 18266</strain>
    </source>
</reference>
<dbReference type="NCBIfam" id="NF033550">
    <property type="entry name" value="transpos_ISL3"/>
    <property type="match status" value="1"/>
</dbReference>
<dbReference type="AlphaFoldDB" id="A0A6P1E1E3"/>
<feature type="domain" description="Transposase IS204/IS1001/IS1096/IS1165 DDE" evidence="1">
    <location>
        <begin position="158"/>
        <end position="403"/>
    </location>
</feature>
<dbReference type="InterPro" id="IPR002560">
    <property type="entry name" value="Transposase_DDE"/>
</dbReference>
<dbReference type="Pfam" id="PF01610">
    <property type="entry name" value="DDE_Tnp_ISL3"/>
    <property type="match status" value="1"/>
</dbReference>
<evidence type="ECO:0000259" key="1">
    <source>
        <dbReference type="Pfam" id="PF01610"/>
    </source>
</evidence>
<dbReference type="Pfam" id="PF14690">
    <property type="entry name" value="Zn_ribbon_ISL3"/>
    <property type="match status" value="1"/>
</dbReference>